<dbReference type="KEGG" id="cyt:cce_0571"/>
<dbReference type="RefSeq" id="WP_009546651.1">
    <property type="nucleotide sequence ID" value="NC_010546.1"/>
</dbReference>
<dbReference type="eggNOG" id="COG1018">
    <property type="taxonomic scope" value="Bacteria"/>
</dbReference>
<protein>
    <submittedName>
        <fullName evidence="10">2Fe-2S ferredoxin, putative nitrogen fixation related protein</fullName>
    </submittedName>
</protein>
<reference evidence="10 11" key="1">
    <citation type="journal article" date="2008" name="Proc. Natl. Acad. Sci. U.S.A.">
        <title>The genome of Cyanothece 51142, a unicellular diazotrophic cyanobacterium important in the marine nitrogen cycle.</title>
        <authorList>
            <person name="Welsh E.A."/>
            <person name="Liberton M."/>
            <person name="Stoeckel J."/>
            <person name="Loh T."/>
            <person name="Elvitigala T."/>
            <person name="Wang C."/>
            <person name="Wollam A."/>
            <person name="Fulton R.S."/>
            <person name="Clifton S.W."/>
            <person name="Jacobs J.M."/>
            <person name="Aurora R."/>
            <person name="Ghosh B.K."/>
            <person name="Sherman L.A."/>
            <person name="Smith R.D."/>
            <person name="Wilson R.K."/>
            <person name="Pakrasi H.B."/>
        </authorList>
    </citation>
    <scope>NUCLEOTIDE SEQUENCE [LARGE SCALE GENOMIC DNA]</scope>
    <source>
        <strain evidence="11">ATCC 51142 / BH68</strain>
    </source>
</reference>
<dbReference type="Proteomes" id="UP000001203">
    <property type="component" value="Chromosome circular"/>
</dbReference>
<dbReference type="EMBL" id="CP000806">
    <property type="protein sequence ID" value="ACB49922.1"/>
    <property type="molecule type" value="Genomic_DNA"/>
</dbReference>
<dbReference type="OrthoDB" id="462043at2"/>
<sequence>MTATYQVRLMKTFKQKNKETGKKEEIAEIDVTLEVPEDVYIFDAAEEEGLDLPSSCRSGACSSCVGRIVEGEVDQEDQSFLDDEQVEKGWVLLCVAYPRSNCTIKTHQEAYLA</sequence>
<evidence type="ECO:0000313" key="11">
    <source>
        <dbReference type="Proteomes" id="UP000001203"/>
    </source>
</evidence>
<evidence type="ECO:0000313" key="10">
    <source>
        <dbReference type="EMBL" id="ACB49922.1"/>
    </source>
</evidence>
<dbReference type="Pfam" id="PF00111">
    <property type="entry name" value="Fer2"/>
    <property type="match status" value="1"/>
</dbReference>
<dbReference type="GO" id="GO:0051537">
    <property type="term" value="F:2 iron, 2 sulfur cluster binding"/>
    <property type="evidence" value="ECO:0007669"/>
    <property type="project" value="UniProtKB-KW"/>
</dbReference>
<evidence type="ECO:0000256" key="1">
    <source>
        <dbReference type="ARBA" id="ARBA00007874"/>
    </source>
</evidence>
<organism evidence="10 11">
    <name type="scientific">Crocosphaera subtropica (strain ATCC 51142 / BH68)</name>
    <name type="common">Cyanothece sp. (strain ATCC 51142)</name>
    <dbReference type="NCBI Taxonomy" id="43989"/>
    <lineage>
        <taxon>Bacteria</taxon>
        <taxon>Bacillati</taxon>
        <taxon>Cyanobacteriota</taxon>
        <taxon>Cyanophyceae</taxon>
        <taxon>Oscillatoriophycideae</taxon>
        <taxon>Chroococcales</taxon>
        <taxon>Aphanothecaceae</taxon>
        <taxon>Crocosphaera</taxon>
        <taxon>Crocosphaera subtropica</taxon>
    </lineage>
</organism>
<evidence type="ECO:0000256" key="7">
    <source>
        <dbReference type="ARBA" id="ARBA00023014"/>
    </source>
</evidence>
<evidence type="ECO:0000256" key="6">
    <source>
        <dbReference type="ARBA" id="ARBA00023004"/>
    </source>
</evidence>
<dbReference type="GO" id="GO:0022900">
    <property type="term" value="P:electron transport chain"/>
    <property type="evidence" value="ECO:0007669"/>
    <property type="project" value="InterPro"/>
</dbReference>
<dbReference type="PROSITE" id="PS00197">
    <property type="entry name" value="2FE2S_FER_1"/>
    <property type="match status" value="1"/>
</dbReference>
<dbReference type="GO" id="GO:0046872">
    <property type="term" value="F:metal ion binding"/>
    <property type="evidence" value="ECO:0007669"/>
    <property type="project" value="UniProtKB-KW"/>
</dbReference>
<dbReference type="InterPro" id="IPR012675">
    <property type="entry name" value="Beta-grasp_dom_sf"/>
</dbReference>
<keyword evidence="2" id="KW-0813">Transport</keyword>
<evidence type="ECO:0000259" key="9">
    <source>
        <dbReference type="PROSITE" id="PS51085"/>
    </source>
</evidence>
<keyword evidence="11" id="KW-1185">Reference proteome</keyword>
<evidence type="ECO:0000256" key="4">
    <source>
        <dbReference type="ARBA" id="ARBA00022723"/>
    </source>
</evidence>
<dbReference type="NCBIfam" id="TIGR02008">
    <property type="entry name" value="fdx_plant"/>
    <property type="match status" value="1"/>
</dbReference>
<dbReference type="SUPFAM" id="SSF54292">
    <property type="entry name" value="2Fe-2S ferredoxin-like"/>
    <property type="match status" value="1"/>
</dbReference>
<keyword evidence="5" id="KW-0249">Electron transport</keyword>
<dbReference type="InterPro" id="IPR006058">
    <property type="entry name" value="2Fe2S_fd_BS"/>
</dbReference>
<comment type="similarity">
    <text evidence="1">Belongs to the 2Fe2S plant-type ferredoxin family.</text>
</comment>
<dbReference type="PANTHER" id="PTHR43112:SF3">
    <property type="entry name" value="FERREDOXIN-2, CHLOROPLASTIC"/>
    <property type="match status" value="1"/>
</dbReference>
<gene>
    <name evidence="10" type="ordered locus">cce_0571</name>
</gene>
<keyword evidence="3" id="KW-0001">2Fe-2S</keyword>
<evidence type="ECO:0000256" key="8">
    <source>
        <dbReference type="ARBA" id="ARBA00034078"/>
    </source>
</evidence>
<dbReference type="InterPro" id="IPR001041">
    <property type="entry name" value="2Fe-2S_ferredoxin-type"/>
</dbReference>
<dbReference type="CDD" id="cd00207">
    <property type="entry name" value="fer2"/>
    <property type="match status" value="1"/>
</dbReference>
<dbReference type="PANTHER" id="PTHR43112">
    <property type="entry name" value="FERREDOXIN"/>
    <property type="match status" value="1"/>
</dbReference>
<evidence type="ECO:0000256" key="5">
    <source>
        <dbReference type="ARBA" id="ARBA00022982"/>
    </source>
</evidence>
<proteinExistence type="inferred from homology"/>
<dbReference type="AlphaFoldDB" id="B1WPE0"/>
<dbReference type="InterPro" id="IPR036010">
    <property type="entry name" value="2Fe-2S_ferredoxin-like_sf"/>
</dbReference>
<keyword evidence="4" id="KW-0479">Metal-binding</keyword>
<dbReference type="STRING" id="43989.cce_0571"/>
<dbReference type="GO" id="GO:0009055">
    <property type="term" value="F:electron transfer activity"/>
    <property type="evidence" value="ECO:0007669"/>
    <property type="project" value="InterPro"/>
</dbReference>
<accession>B1WPE0</accession>
<evidence type="ECO:0000256" key="3">
    <source>
        <dbReference type="ARBA" id="ARBA00022714"/>
    </source>
</evidence>
<feature type="domain" description="2Fe-2S ferredoxin-type" evidence="9">
    <location>
        <begin position="24"/>
        <end position="110"/>
    </location>
</feature>
<keyword evidence="6" id="KW-0408">Iron</keyword>
<name>B1WPE0_CROS5</name>
<dbReference type="Gene3D" id="3.10.20.30">
    <property type="match status" value="1"/>
</dbReference>
<dbReference type="HOGENOM" id="CLU_082632_7_3_3"/>
<dbReference type="PROSITE" id="PS51085">
    <property type="entry name" value="2FE2S_FER_2"/>
    <property type="match status" value="1"/>
</dbReference>
<dbReference type="InterPro" id="IPR010241">
    <property type="entry name" value="Fd_pln"/>
</dbReference>
<evidence type="ECO:0000256" key="2">
    <source>
        <dbReference type="ARBA" id="ARBA00022448"/>
    </source>
</evidence>
<comment type="cofactor">
    <cofactor evidence="8">
        <name>[2Fe-2S] cluster</name>
        <dbReference type="ChEBI" id="CHEBI:190135"/>
    </cofactor>
</comment>
<keyword evidence="7" id="KW-0411">Iron-sulfur</keyword>